<dbReference type="GO" id="GO:0003824">
    <property type="term" value="F:catalytic activity"/>
    <property type="evidence" value="ECO:0007669"/>
    <property type="project" value="InterPro"/>
</dbReference>
<dbReference type="CDD" id="cd01335">
    <property type="entry name" value="Radical_SAM"/>
    <property type="match status" value="1"/>
</dbReference>
<dbReference type="SUPFAM" id="SSF102114">
    <property type="entry name" value="Radical SAM enzymes"/>
    <property type="match status" value="1"/>
</dbReference>
<dbReference type="InterPro" id="IPR034505">
    <property type="entry name" value="Coproporphyrinogen-III_oxidase"/>
</dbReference>
<dbReference type="Pfam" id="PF04055">
    <property type="entry name" value="Radical_SAM"/>
    <property type="match status" value="1"/>
</dbReference>
<dbReference type="PANTHER" id="PTHR13932">
    <property type="entry name" value="COPROPORPHYRINIGEN III OXIDASE"/>
    <property type="match status" value="1"/>
</dbReference>
<keyword evidence="5" id="KW-0411">Iron-sulfur</keyword>
<dbReference type="RefSeq" id="WP_012720283.1">
    <property type="nucleotide sequence ID" value="NC_012654.1"/>
</dbReference>
<dbReference type="KEGG" id="cbi:CLJ_0026"/>
<geneLocation type="plasmid" evidence="7 8">
    <name>pCLJ</name>
</geneLocation>
<keyword evidence="3" id="KW-0479">Metal-binding</keyword>
<dbReference type="SMART" id="SM00729">
    <property type="entry name" value="Elp3"/>
    <property type="match status" value="1"/>
</dbReference>
<organism evidence="7 8">
    <name type="scientific">Clostridium botulinum (strain 657 / Type Ba4)</name>
    <dbReference type="NCBI Taxonomy" id="515621"/>
    <lineage>
        <taxon>Bacteria</taxon>
        <taxon>Bacillati</taxon>
        <taxon>Bacillota</taxon>
        <taxon>Clostridia</taxon>
        <taxon>Eubacteriales</taxon>
        <taxon>Clostridiaceae</taxon>
        <taxon>Clostridium</taxon>
    </lineage>
</organism>
<gene>
    <name evidence="7" type="ordered locus">CLJ_0026</name>
</gene>
<feature type="domain" description="Radical SAM core" evidence="6">
    <location>
        <begin position="51"/>
        <end position="284"/>
    </location>
</feature>
<evidence type="ECO:0000256" key="5">
    <source>
        <dbReference type="ARBA" id="ARBA00023014"/>
    </source>
</evidence>
<dbReference type="GO" id="GO:0006779">
    <property type="term" value="P:porphyrin-containing compound biosynthetic process"/>
    <property type="evidence" value="ECO:0007669"/>
    <property type="project" value="TreeGrafter"/>
</dbReference>
<reference evidence="7 8" key="1">
    <citation type="journal article" date="2007" name="PLoS ONE">
        <title>Analysis of the neurotoxin complex genes in Clostridium botulinum A1-A4 and B1 strains: BoNT/A3, /Ba4 and /B1 clusters are located within plasmids.</title>
        <authorList>
            <person name="Smith T.J."/>
            <person name="Hill K.K."/>
            <person name="Foley B.T."/>
            <person name="Detter J.C."/>
            <person name="Munk A.C."/>
            <person name="Bruce D.C."/>
            <person name="Doggett N.A."/>
            <person name="Smith L.A."/>
            <person name="Marks J.D."/>
            <person name="Xie G."/>
            <person name="Brettin T.S."/>
        </authorList>
    </citation>
    <scope>NUCLEOTIDE SEQUENCE [LARGE SCALE GENOMIC DNA]</scope>
    <source>
        <strain evidence="8">657 / Type Ba4</strain>
    </source>
</reference>
<evidence type="ECO:0000256" key="1">
    <source>
        <dbReference type="ARBA" id="ARBA00017228"/>
    </source>
</evidence>
<evidence type="ECO:0000256" key="3">
    <source>
        <dbReference type="ARBA" id="ARBA00022723"/>
    </source>
</evidence>
<dbReference type="AlphaFoldDB" id="A0A3F3A2K5"/>
<dbReference type="EMBL" id="CP001081">
    <property type="protein sequence ID" value="ACQ51317.1"/>
    <property type="molecule type" value="Genomic_DNA"/>
</dbReference>
<evidence type="ECO:0000259" key="6">
    <source>
        <dbReference type="PROSITE" id="PS51918"/>
    </source>
</evidence>
<protein>
    <recommendedName>
        <fullName evidence="1">Heme chaperone HemW</fullName>
    </recommendedName>
</protein>
<dbReference type="InterPro" id="IPR007197">
    <property type="entry name" value="rSAM"/>
</dbReference>
<dbReference type="InterPro" id="IPR006638">
    <property type="entry name" value="Elp3/MiaA/NifB-like_rSAM"/>
</dbReference>
<dbReference type="PROSITE" id="PS51918">
    <property type="entry name" value="RADICAL_SAM"/>
    <property type="match status" value="1"/>
</dbReference>
<dbReference type="SFLD" id="SFLDS00029">
    <property type="entry name" value="Radical_SAM"/>
    <property type="match status" value="1"/>
</dbReference>
<reference evidence="8" key="2">
    <citation type="submission" date="2008-05" db="EMBL/GenBank/DDBJ databases">
        <title>Genome sequence of Clostridium botulinum Ba4 strain 657 plasmid pCLJ.</title>
        <authorList>
            <person name="Shrivastava S."/>
            <person name="Brown J.L."/>
            <person name="Bruce D."/>
            <person name="Detter C."/>
            <person name="Munk C."/>
            <person name="Smith L.A."/>
            <person name="Smith T.J."/>
            <person name="Sutton G."/>
            <person name="Brettin T.S."/>
        </authorList>
    </citation>
    <scope>NUCLEOTIDE SEQUENCE [LARGE SCALE GENOMIC DNA]</scope>
    <source>
        <strain evidence="8">657 / Type Ba4</strain>
        <plasmid evidence="8">pCLJ</plasmid>
    </source>
</reference>
<evidence type="ECO:0000313" key="8">
    <source>
        <dbReference type="Proteomes" id="UP000002333"/>
    </source>
</evidence>
<dbReference type="GO" id="GO:0046872">
    <property type="term" value="F:metal ion binding"/>
    <property type="evidence" value="ECO:0007669"/>
    <property type="project" value="UniProtKB-KW"/>
</dbReference>
<name>A0A3F3A2K5_CLOB6</name>
<keyword evidence="7" id="KW-0614">Plasmid</keyword>
<proteinExistence type="predicted"/>
<evidence type="ECO:0000313" key="7">
    <source>
        <dbReference type="EMBL" id="ACQ51317.1"/>
    </source>
</evidence>
<dbReference type="SFLD" id="SFLDG01065">
    <property type="entry name" value="anaerobic_coproporphyrinogen-I"/>
    <property type="match status" value="1"/>
</dbReference>
<dbReference type="InterPro" id="IPR058240">
    <property type="entry name" value="rSAM_sf"/>
</dbReference>
<dbReference type="GO" id="GO:0051539">
    <property type="term" value="F:4 iron, 4 sulfur cluster binding"/>
    <property type="evidence" value="ECO:0007669"/>
    <property type="project" value="TreeGrafter"/>
</dbReference>
<dbReference type="PANTHER" id="PTHR13932:SF5">
    <property type="entry name" value="RADICAL S-ADENOSYL METHIONINE DOMAIN-CONTAINING PROTEIN 1, MITOCHONDRIAL"/>
    <property type="match status" value="1"/>
</dbReference>
<keyword evidence="2" id="KW-0949">S-adenosyl-L-methionine</keyword>
<dbReference type="Gene3D" id="3.20.20.70">
    <property type="entry name" value="Aldolase class I"/>
    <property type="match status" value="1"/>
</dbReference>
<dbReference type="GO" id="GO:0005737">
    <property type="term" value="C:cytoplasm"/>
    <property type="evidence" value="ECO:0007669"/>
    <property type="project" value="TreeGrafter"/>
</dbReference>
<keyword evidence="4" id="KW-0408">Iron</keyword>
<sequence>MYSTVNDIQNRFDRKEILDLGKRVDCYTWCYPLRLGDFNPLEVWKKNDSVPMNSKQATLYVHVPFCKFICSMCPFTHEPLKPQNLDLYVDSIIKEIELYSSNSLSKELEVSSIFFGGGTASVLSPKHIDSILKTMKSRFDILSDCDITVECHPMTVGKDYLASLKACGVNRVTFGVQSFNKENIDSLKLHQIPFKSIKVIKNALEVGFKTVAIDLMYNFPNQKIEGLAQDINMALDLGVHSISFYALDPEVRELNKVKDEQNSLETEKEMFNYIFDKMKETGFIQVAQPDYALPGHENKQIQDLWQSPQCQNLSFGAGAFSESFNGFTWANVHDADEYISMIQNGKFPVLMGKRWSYDDALSRYPALGVRCLNVDMKKFEDIFSIKFEDIYKYEIALLKSYDYIDIKDNMLIVTQKGKFFIDNISKCFFSFSNRGKTQLWGCNLRELRPKEVYDFGQVLNK</sequence>
<accession>A0A3F3A2K5</accession>
<dbReference type="Proteomes" id="UP000002333">
    <property type="component" value="Plasmid pCLJ"/>
</dbReference>
<evidence type="ECO:0000256" key="4">
    <source>
        <dbReference type="ARBA" id="ARBA00023004"/>
    </source>
</evidence>
<dbReference type="InterPro" id="IPR013785">
    <property type="entry name" value="Aldolase_TIM"/>
</dbReference>
<evidence type="ECO:0000256" key="2">
    <source>
        <dbReference type="ARBA" id="ARBA00022691"/>
    </source>
</evidence>